<dbReference type="Gene3D" id="3.40.1580.10">
    <property type="entry name" value="SMI1/KNR4-like"/>
    <property type="match status" value="1"/>
</dbReference>
<gene>
    <name evidence="2" type="ORF">CR152_11275</name>
</gene>
<dbReference type="PANTHER" id="PTHR47432">
    <property type="entry name" value="CELL WALL ASSEMBLY REGULATOR SMI1"/>
    <property type="match status" value="1"/>
</dbReference>
<reference evidence="2" key="1">
    <citation type="submission" date="2017-10" db="EMBL/GenBank/DDBJ databases">
        <title>Massilia psychrophilum sp. nov., a novel purple-pigmented bacterium isolated from Tianshan glacier, Xinjiang Municipality, China.</title>
        <authorList>
            <person name="Wang H."/>
        </authorList>
    </citation>
    <scope>NUCLEOTIDE SEQUENCE [LARGE SCALE GENOMIC DNA]</scope>
    <source>
        <strain evidence="2">B2</strain>
    </source>
</reference>
<proteinExistence type="predicted"/>
<dbReference type="SUPFAM" id="SSF160631">
    <property type="entry name" value="SMI1/KNR4-like"/>
    <property type="match status" value="1"/>
</dbReference>
<dbReference type="SMART" id="SM00860">
    <property type="entry name" value="SMI1_KNR4"/>
    <property type="match status" value="1"/>
</dbReference>
<dbReference type="Pfam" id="PF09346">
    <property type="entry name" value="SMI1_KNR4"/>
    <property type="match status" value="1"/>
</dbReference>
<protein>
    <recommendedName>
        <fullName evidence="1">Knr4/Smi1-like domain-containing protein</fullName>
    </recommendedName>
</protein>
<feature type="domain" description="Knr4/Smi1-like" evidence="1">
    <location>
        <begin position="26"/>
        <end position="173"/>
    </location>
</feature>
<dbReference type="PANTHER" id="PTHR47432:SF1">
    <property type="entry name" value="CELL WALL ASSEMBLY REGULATOR SMI1"/>
    <property type="match status" value="1"/>
</dbReference>
<dbReference type="InterPro" id="IPR018958">
    <property type="entry name" value="Knr4/Smi1-like_dom"/>
</dbReference>
<dbReference type="Proteomes" id="UP000229897">
    <property type="component" value="Chromosome"/>
</dbReference>
<name>A0A2D2DJ82_9BURK</name>
<dbReference type="OrthoDB" id="9000310at2"/>
<dbReference type="KEGG" id="mass:CR152_11275"/>
<accession>A0A2D2DJ82</accession>
<evidence type="ECO:0000313" key="2">
    <source>
        <dbReference type="EMBL" id="ATQ75034.1"/>
    </source>
</evidence>
<dbReference type="AlphaFoldDB" id="A0A2D2DJ82"/>
<evidence type="ECO:0000313" key="3">
    <source>
        <dbReference type="Proteomes" id="UP000229897"/>
    </source>
</evidence>
<keyword evidence="3" id="KW-1185">Reference proteome</keyword>
<sequence length="220" mass="23996">MNELLGRFQTCIESHFPGMAASLNPGASDADMDAFERAIGASLPSSVRALYRWHNGQAGDTGYYVIGLFFGLPFLPLDDSLRHWKDGTDFLNDMTAVERTAASSQYCCLPRGTVRQCAASKAWIPLADDAGGAYLGIDLDPDAAGSMGQVISFGAREFTRVQAGASLEQFLERLLGLYENGEYALVEQDDDEFSLSTVEPGTDHFLDYLRLKAEAQYPGK</sequence>
<organism evidence="2 3">
    <name type="scientific">Massilia violaceinigra</name>
    <dbReference type="NCBI Taxonomy" id="2045208"/>
    <lineage>
        <taxon>Bacteria</taxon>
        <taxon>Pseudomonadati</taxon>
        <taxon>Pseudomonadota</taxon>
        <taxon>Betaproteobacteria</taxon>
        <taxon>Burkholderiales</taxon>
        <taxon>Oxalobacteraceae</taxon>
        <taxon>Telluria group</taxon>
        <taxon>Massilia</taxon>
    </lineage>
</organism>
<dbReference type="InterPro" id="IPR051873">
    <property type="entry name" value="KNR4/SMI1_regulator"/>
</dbReference>
<dbReference type="InterPro" id="IPR037883">
    <property type="entry name" value="Knr4/Smi1-like_sf"/>
</dbReference>
<dbReference type="RefSeq" id="WP_099875003.1">
    <property type="nucleotide sequence ID" value="NZ_CP024608.1"/>
</dbReference>
<evidence type="ECO:0000259" key="1">
    <source>
        <dbReference type="SMART" id="SM00860"/>
    </source>
</evidence>
<dbReference type="EMBL" id="CP024608">
    <property type="protein sequence ID" value="ATQ75034.1"/>
    <property type="molecule type" value="Genomic_DNA"/>
</dbReference>